<feature type="compositionally biased region" description="Gly residues" evidence="1">
    <location>
        <begin position="250"/>
        <end position="260"/>
    </location>
</feature>
<evidence type="ECO:0000313" key="2">
    <source>
        <dbReference type="EMBL" id="KAG8374490.1"/>
    </source>
</evidence>
<dbReference type="Proteomes" id="UP000826271">
    <property type="component" value="Unassembled WGS sequence"/>
</dbReference>
<dbReference type="EMBL" id="WHWC01000010">
    <property type="protein sequence ID" value="KAG8374490.1"/>
    <property type="molecule type" value="Genomic_DNA"/>
</dbReference>
<comment type="caution">
    <text evidence="2">The sequence shown here is derived from an EMBL/GenBank/DDBJ whole genome shotgun (WGS) entry which is preliminary data.</text>
</comment>
<feature type="region of interest" description="Disordered" evidence="1">
    <location>
        <begin position="239"/>
        <end position="260"/>
    </location>
</feature>
<keyword evidence="3" id="KW-1185">Reference proteome</keyword>
<organism evidence="2 3">
    <name type="scientific">Buddleja alternifolia</name>
    <dbReference type="NCBI Taxonomy" id="168488"/>
    <lineage>
        <taxon>Eukaryota</taxon>
        <taxon>Viridiplantae</taxon>
        <taxon>Streptophyta</taxon>
        <taxon>Embryophyta</taxon>
        <taxon>Tracheophyta</taxon>
        <taxon>Spermatophyta</taxon>
        <taxon>Magnoliopsida</taxon>
        <taxon>eudicotyledons</taxon>
        <taxon>Gunneridae</taxon>
        <taxon>Pentapetalae</taxon>
        <taxon>asterids</taxon>
        <taxon>lamiids</taxon>
        <taxon>Lamiales</taxon>
        <taxon>Scrophulariaceae</taxon>
        <taxon>Buddlejeae</taxon>
        <taxon>Buddleja</taxon>
    </lineage>
</organism>
<gene>
    <name evidence="2" type="ORF">BUALT_Bualt10G0000300</name>
</gene>
<evidence type="ECO:0000256" key="1">
    <source>
        <dbReference type="SAM" id="MobiDB-lite"/>
    </source>
</evidence>
<evidence type="ECO:0000313" key="3">
    <source>
        <dbReference type="Proteomes" id="UP000826271"/>
    </source>
</evidence>
<dbReference type="AlphaFoldDB" id="A0AAV6X5P8"/>
<sequence>MGLPLPDCADFYFWVGGNIEWIPTVRYFGGFKMVFPKVDKERFYYSDLNLIRAYKGQNVVPIYIEESGGPLLIIGPDGNVIEPHDDMLALPPCDQTNQPIDLDEQYDADSENQFTENIDDENPDNENNVNEEVVCENIDIENPLTENSVLQNDVSGIPDTENSVFENIGAENQFTENIDIENPDNENNVENPLTENIEIENPLTENMDEDFFEQLYNDENLINEAVDLNNEFEDGVWASVSDEDGQNEEGVGGVNEDGHP</sequence>
<name>A0AAV6X5P8_9LAMI</name>
<protein>
    <submittedName>
        <fullName evidence="2">Uncharacterized protein</fullName>
    </submittedName>
</protein>
<proteinExistence type="predicted"/>
<accession>A0AAV6X5P8</accession>
<reference evidence="2" key="1">
    <citation type="submission" date="2019-10" db="EMBL/GenBank/DDBJ databases">
        <authorList>
            <person name="Zhang R."/>
            <person name="Pan Y."/>
            <person name="Wang J."/>
            <person name="Ma R."/>
            <person name="Yu S."/>
        </authorList>
    </citation>
    <scope>NUCLEOTIDE SEQUENCE</scope>
    <source>
        <strain evidence="2">LA-IB0</strain>
        <tissue evidence="2">Leaf</tissue>
    </source>
</reference>